<sequence>MKNKFLNIIIFILSSISLIITLKLFYNIGIYVDEYNTTPSLIYGGEFWLYMDWLRLGISILICVLSAVGICKKEKKN</sequence>
<dbReference type="RefSeq" id="WP_005214747.1">
    <property type="nucleotide sequence ID" value="NZ_KB291676.1"/>
</dbReference>
<keyword evidence="1" id="KW-0472">Membrane</keyword>
<accession>L1Q9X0</accession>
<feature type="transmembrane region" description="Helical" evidence="1">
    <location>
        <begin position="5"/>
        <end position="26"/>
    </location>
</feature>
<keyword evidence="1" id="KW-0812">Transmembrane</keyword>
<keyword evidence="1" id="KW-1133">Transmembrane helix</keyword>
<dbReference type="Proteomes" id="UP000010420">
    <property type="component" value="Unassembled WGS sequence"/>
</dbReference>
<feature type="transmembrane region" description="Helical" evidence="1">
    <location>
        <begin position="53"/>
        <end position="71"/>
    </location>
</feature>
<evidence type="ECO:0000313" key="3">
    <source>
        <dbReference type="Proteomes" id="UP000010420"/>
    </source>
</evidence>
<dbReference type="OrthoDB" id="1758063at2"/>
<evidence type="ECO:0000313" key="2">
    <source>
        <dbReference type="EMBL" id="EKY24397.1"/>
    </source>
</evidence>
<dbReference type="HOGENOM" id="CLU_176878_0_0_9"/>
<comment type="caution">
    <text evidence="2">The sequence shown here is derived from an EMBL/GenBank/DDBJ whole genome shotgun (WGS) entry which is preliminary data.</text>
</comment>
<protein>
    <submittedName>
        <fullName evidence="2">Uncharacterized protein</fullName>
    </submittedName>
</protein>
<dbReference type="PATRIC" id="fig|545697.3.peg.2652"/>
<dbReference type="EMBL" id="AMEZ01000086">
    <property type="protein sequence ID" value="EKY24397.1"/>
    <property type="molecule type" value="Genomic_DNA"/>
</dbReference>
<reference evidence="2 3" key="1">
    <citation type="submission" date="2012-05" db="EMBL/GenBank/DDBJ databases">
        <authorList>
            <person name="Weinstock G."/>
            <person name="Sodergren E."/>
            <person name="Lobos E.A."/>
            <person name="Fulton L."/>
            <person name="Fulton R."/>
            <person name="Courtney L."/>
            <person name="Fronick C."/>
            <person name="O'Laughlin M."/>
            <person name="Godfrey J."/>
            <person name="Wilson R.M."/>
            <person name="Miner T."/>
            <person name="Farmer C."/>
            <person name="Delehaunty K."/>
            <person name="Cordes M."/>
            <person name="Minx P."/>
            <person name="Tomlinson C."/>
            <person name="Chen J."/>
            <person name="Wollam A."/>
            <person name="Pepin K.H."/>
            <person name="Bhonagiri V."/>
            <person name="Zhang X."/>
            <person name="Suruliraj S."/>
            <person name="Warren W."/>
            <person name="Mitreva M."/>
            <person name="Mardis E.R."/>
            <person name="Wilson R.K."/>
        </authorList>
    </citation>
    <scope>NUCLEOTIDE SEQUENCE [LARGE SCALE GENOMIC DNA]</scope>
    <source>
        <strain evidence="2 3">DSM 1785</strain>
    </source>
</reference>
<dbReference type="eggNOG" id="ENOG502ZT42">
    <property type="taxonomic scope" value="Bacteria"/>
</dbReference>
<organism evidence="2 3">
    <name type="scientific">Clostridium celatum DSM 1785</name>
    <dbReference type="NCBI Taxonomy" id="545697"/>
    <lineage>
        <taxon>Bacteria</taxon>
        <taxon>Bacillati</taxon>
        <taxon>Bacillota</taxon>
        <taxon>Clostridia</taxon>
        <taxon>Eubacteriales</taxon>
        <taxon>Clostridiaceae</taxon>
        <taxon>Clostridium</taxon>
    </lineage>
</organism>
<dbReference type="AlphaFoldDB" id="L1Q9X0"/>
<gene>
    <name evidence="2" type="ORF">HMPREF0216_02697</name>
</gene>
<name>L1Q9X0_9CLOT</name>
<evidence type="ECO:0000256" key="1">
    <source>
        <dbReference type="SAM" id="Phobius"/>
    </source>
</evidence>
<keyword evidence="3" id="KW-1185">Reference proteome</keyword>
<dbReference type="STRING" id="545697.HMPREF0216_02697"/>
<proteinExistence type="predicted"/>